<evidence type="ECO:0000313" key="2">
    <source>
        <dbReference type="Proteomes" id="UP000033710"/>
    </source>
</evidence>
<dbReference type="EMBL" id="AXCR01000010">
    <property type="protein sequence ID" value="KJR83237.1"/>
    <property type="molecule type" value="Genomic_DNA"/>
</dbReference>
<dbReference type="RefSeq" id="XP_016585913.1">
    <property type="nucleotide sequence ID" value="XM_016731530.1"/>
</dbReference>
<reference evidence="1 2" key="2">
    <citation type="journal article" date="2015" name="Eukaryot. Cell">
        <title>Asexual propagation of a virulent clone complex in a human and feline outbreak of sporotrichosis.</title>
        <authorList>
            <person name="Teixeira Mde M."/>
            <person name="Rodrigues A.M."/>
            <person name="Tsui C.K."/>
            <person name="de Almeida L.G."/>
            <person name="Van Diepeningen A.D."/>
            <person name="van den Ende B.G."/>
            <person name="Fernandes G.F."/>
            <person name="Kano R."/>
            <person name="Hamelin R.C."/>
            <person name="Lopes-Bezerra L.M."/>
            <person name="Vasconcelos A.T."/>
            <person name="de Hoog S."/>
            <person name="de Camargo Z.P."/>
            <person name="Felipe M.S."/>
        </authorList>
    </citation>
    <scope>NUCLEOTIDE SEQUENCE [LARGE SCALE GENOMIC DNA]</scope>
    <source>
        <strain evidence="1 2">1099-18</strain>
    </source>
</reference>
<dbReference type="Proteomes" id="UP000033710">
    <property type="component" value="Unassembled WGS sequence"/>
</dbReference>
<dbReference type="KEGG" id="ssck:SPSK_04735"/>
<name>A0A0F2M0L0_SPOSC</name>
<proteinExistence type="predicted"/>
<comment type="caution">
    <text evidence="1">The sequence shown here is derived from an EMBL/GenBank/DDBJ whole genome shotgun (WGS) entry which is preliminary data.</text>
</comment>
<gene>
    <name evidence="1" type="ORF">SPSK_04735</name>
</gene>
<sequence length="86" mass="10007">MHGTRHHFEGRLPAACILVRDTVELCRHLKDGSGRRTLVVVVDIQNQRRPAPRVHTHLGRRAQAVDARRRIRLVEQRQGRHREILA</sequence>
<protein>
    <submittedName>
        <fullName evidence="1">Uncharacterized protein</fullName>
    </submittedName>
</protein>
<dbReference type="AlphaFoldDB" id="A0A0F2M0L0"/>
<dbReference type="VEuPathDB" id="FungiDB:SPSK_04735"/>
<reference evidence="1 2" key="1">
    <citation type="journal article" date="2014" name="BMC Genomics">
        <title>Comparative genomics of the major fungal agents of human and animal Sporotrichosis: Sporothrix schenckii and Sporothrix brasiliensis.</title>
        <authorList>
            <person name="Teixeira M.M."/>
            <person name="de Almeida L.G."/>
            <person name="Kubitschek-Barreira P."/>
            <person name="Alves F.L."/>
            <person name="Kioshima E.S."/>
            <person name="Abadio A.K."/>
            <person name="Fernandes L."/>
            <person name="Derengowski L.S."/>
            <person name="Ferreira K.S."/>
            <person name="Souza R.C."/>
            <person name="Ruiz J.C."/>
            <person name="de Andrade N.C."/>
            <person name="Paes H.C."/>
            <person name="Nicola A.M."/>
            <person name="Albuquerque P."/>
            <person name="Gerber A.L."/>
            <person name="Martins V.P."/>
            <person name="Peconick L.D."/>
            <person name="Neto A.V."/>
            <person name="Chaucanez C.B."/>
            <person name="Silva P.A."/>
            <person name="Cunha O.L."/>
            <person name="de Oliveira F.F."/>
            <person name="dos Santos T.C."/>
            <person name="Barros A.L."/>
            <person name="Soares M.A."/>
            <person name="de Oliveira L.M."/>
            <person name="Marini M.M."/>
            <person name="Villalobos-Duno H."/>
            <person name="Cunha M.M."/>
            <person name="de Hoog S."/>
            <person name="da Silveira J.F."/>
            <person name="Henrissat B."/>
            <person name="Nino-Vega G.A."/>
            <person name="Cisalpino P.S."/>
            <person name="Mora-Montes H.M."/>
            <person name="Almeida S.R."/>
            <person name="Stajich J.E."/>
            <person name="Lopes-Bezerra L.M."/>
            <person name="Vasconcelos A.T."/>
            <person name="Felipe M.S."/>
        </authorList>
    </citation>
    <scope>NUCLEOTIDE SEQUENCE [LARGE SCALE GENOMIC DNA]</scope>
    <source>
        <strain evidence="1 2">1099-18</strain>
    </source>
</reference>
<dbReference type="GeneID" id="27666807"/>
<organism evidence="1 2">
    <name type="scientific">Sporothrix schenckii 1099-18</name>
    <dbReference type="NCBI Taxonomy" id="1397361"/>
    <lineage>
        <taxon>Eukaryota</taxon>
        <taxon>Fungi</taxon>
        <taxon>Dikarya</taxon>
        <taxon>Ascomycota</taxon>
        <taxon>Pezizomycotina</taxon>
        <taxon>Sordariomycetes</taxon>
        <taxon>Sordariomycetidae</taxon>
        <taxon>Ophiostomatales</taxon>
        <taxon>Ophiostomataceae</taxon>
        <taxon>Sporothrix</taxon>
    </lineage>
</organism>
<evidence type="ECO:0000313" key="1">
    <source>
        <dbReference type="EMBL" id="KJR83237.1"/>
    </source>
</evidence>
<accession>A0A0F2M0L0</accession>